<dbReference type="EMBL" id="NAJM01000013">
    <property type="protein sequence ID" value="RVX72355.1"/>
    <property type="molecule type" value="Genomic_DNA"/>
</dbReference>
<evidence type="ECO:0000259" key="2">
    <source>
        <dbReference type="PROSITE" id="PS50076"/>
    </source>
</evidence>
<dbReference type="VEuPathDB" id="FungiDB:PV10_02033"/>
<accession>A0A438N9B6</accession>
<dbReference type="CDD" id="cd06257">
    <property type="entry name" value="DnaJ"/>
    <property type="match status" value="1"/>
</dbReference>
<proteinExistence type="predicted"/>
<dbReference type="PANTHER" id="PTHR43948">
    <property type="entry name" value="DNAJ HOMOLOG SUBFAMILY B"/>
    <property type="match status" value="1"/>
</dbReference>
<dbReference type="OrthoDB" id="442087at2759"/>
<evidence type="ECO:0000313" key="3">
    <source>
        <dbReference type="EMBL" id="RVX72355.1"/>
    </source>
</evidence>
<dbReference type="PRINTS" id="PR00625">
    <property type="entry name" value="JDOMAIN"/>
</dbReference>
<dbReference type="GO" id="GO:0051082">
    <property type="term" value="F:unfolded protein binding"/>
    <property type="evidence" value="ECO:0007669"/>
    <property type="project" value="TreeGrafter"/>
</dbReference>
<dbReference type="Proteomes" id="UP000288859">
    <property type="component" value="Unassembled WGS sequence"/>
</dbReference>
<evidence type="ECO:0000256" key="1">
    <source>
        <dbReference type="SAM" id="MobiDB-lite"/>
    </source>
</evidence>
<dbReference type="InterPro" id="IPR036869">
    <property type="entry name" value="J_dom_sf"/>
</dbReference>
<comment type="caution">
    <text evidence="3">The sequence shown here is derived from an EMBL/GenBank/DDBJ whole genome shotgun (WGS) entry which is preliminary data.</text>
</comment>
<dbReference type="GO" id="GO:0005737">
    <property type="term" value="C:cytoplasm"/>
    <property type="evidence" value="ECO:0007669"/>
    <property type="project" value="TreeGrafter"/>
</dbReference>
<evidence type="ECO:0000313" key="4">
    <source>
        <dbReference type="Proteomes" id="UP000288859"/>
    </source>
</evidence>
<dbReference type="SUPFAM" id="SSF46565">
    <property type="entry name" value="Chaperone J-domain"/>
    <property type="match status" value="1"/>
</dbReference>
<dbReference type="AlphaFoldDB" id="A0A438N9B6"/>
<feature type="region of interest" description="Disordered" evidence="1">
    <location>
        <begin position="72"/>
        <end position="105"/>
    </location>
</feature>
<dbReference type="InterPro" id="IPR001623">
    <property type="entry name" value="DnaJ_domain"/>
</dbReference>
<name>A0A438N9B6_EXOME</name>
<dbReference type="PANTHER" id="PTHR43948:SF21">
    <property type="entry name" value="DNAJ DOMAIN-CONTAINING PROTEIN"/>
    <property type="match status" value="1"/>
</dbReference>
<dbReference type="Gene3D" id="1.10.287.110">
    <property type="entry name" value="DnaJ domain"/>
    <property type="match status" value="1"/>
</dbReference>
<dbReference type="Pfam" id="PF00226">
    <property type="entry name" value="DnaJ"/>
    <property type="match status" value="1"/>
</dbReference>
<feature type="domain" description="J" evidence="2">
    <location>
        <begin position="6"/>
        <end position="75"/>
    </location>
</feature>
<reference evidence="3 4" key="1">
    <citation type="submission" date="2017-03" db="EMBL/GenBank/DDBJ databases">
        <title>Genomes of endolithic fungi from Antarctica.</title>
        <authorList>
            <person name="Coleine C."/>
            <person name="Masonjones S."/>
            <person name="Stajich J.E."/>
        </authorList>
    </citation>
    <scope>NUCLEOTIDE SEQUENCE [LARGE SCALE GENOMIC DNA]</scope>
    <source>
        <strain evidence="3 4">CCFEE 6314</strain>
    </source>
</reference>
<gene>
    <name evidence="3" type="ORF">B0A52_04560</name>
</gene>
<organism evidence="3 4">
    <name type="scientific">Exophiala mesophila</name>
    <name type="common">Black yeast-like fungus</name>
    <dbReference type="NCBI Taxonomy" id="212818"/>
    <lineage>
        <taxon>Eukaryota</taxon>
        <taxon>Fungi</taxon>
        <taxon>Dikarya</taxon>
        <taxon>Ascomycota</taxon>
        <taxon>Pezizomycotina</taxon>
        <taxon>Eurotiomycetes</taxon>
        <taxon>Chaetothyriomycetidae</taxon>
        <taxon>Chaetothyriales</taxon>
        <taxon>Herpotrichiellaceae</taxon>
        <taxon>Exophiala</taxon>
    </lineage>
</organism>
<dbReference type="GO" id="GO:0051087">
    <property type="term" value="F:protein-folding chaperone binding"/>
    <property type="evidence" value="ECO:0007669"/>
    <property type="project" value="TreeGrafter"/>
</dbReference>
<sequence length="231" mass="25257">MSDHPDYYAVLEISPTASELDIKKAYKRAALKWHPDRVPVDSPDRAKRTKMFQKINDAYYTLSDATRRRDYDEARKYSQDSGTSSFEDDEEADEEVPRPQAGGSGGGSWFNMFGFGGGSNDGQEQKFANEQFRDVFEEMMAEEDMADREGGTAVPNKKFWSIVGGISGAAMGFILGDMVGAIPGYFIGSKAGAIRDAKGKSVYAVFQSLPQSQKARVLSELAAKVLSGAVS</sequence>
<dbReference type="GO" id="GO:0044183">
    <property type="term" value="F:protein folding chaperone"/>
    <property type="evidence" value="ECO:0007669"/>
    <property type="project" value="TreeGrafter"/>
</dbReference>
<dbReference type="PROSITE" id="PS50076">
    <property type="entry name" value="DNAJ_2"/>
    <property type="match status" value="1"/>
</dbReference>
<dbReference type="GO" id="GO:0005634">
    <property type="term" value="C:nucleus"/>
    <property type="evidence" value="ECO:0007669"/>
    <property type="project" value="TreeGrafter"/>
</dbReference>
<dbReference type="SMART" id="SM00271">
    <property type="entry name" value="DnaJ"/>
    <property type="match status" value="1"/>
</dbReference>
<protein>
    <recommendedName>
        <fullName evidence="2">J domain-containing protein</fullName>
    </recommendedName>
</protein>